<accession>A0A921U7Z8</accession>
<dbReference type="Proteomes" id="UP000807115">
    <property type="component" value="Chromosome 8"/>
</dbReference>
<proteinExistence type="predicted"/>
<reference evidence="1" key="2">
    <citation type="submission" date="2020-10" db="EMBL/GenBank/DDBJ databases">
        <authorList>
            <person name="Cooper E.A."/>
            <person name="Brenton Z.W."/>
            <person name="Flinn B.S."/>
            <person name="Jenkins J."/>
            <person name="Shu S."/>
            <person name="Flowers D."/>
            <person name="Luo F."/>
            <person name="Wang Y."/>
            <person name="Xia P."/>
            <person name="Barry K."/>
            <person name="Daum C."/>
            <person name="Lipzen A."/>
            <person name="Yoshinaga Y."/>
            <person name="Schmutz J."/>
            <person name="Saski C."/>
            <person name="Vermerris W."/>
            <person name="Kresovich S."/>
        </authorList>
    </citation>
    <scope>NUCLEOTIDE SEQUENCE</scope>
</reference>
<gene>
    <name evidence="1" type="ORF">BDA96_08G119800</name>
</gene>
<organism evidence="1 2">
    <name type="scientific">Sorghum bicolor</name>
    <name type="common">Sorghum</name>
    <name type="synonym">Sorghum vulgare</name>
    <dbReference type="NCBI Taxonomy" id="4558"/>
    <lineage>
        <taxon>Eukaryota</taxon>
        <taxon>Viridiplantae</taxon>
        <taxon>Streptophyta</taxon>
        <taxon>Embryophyta</taxon>
        <taxon>Tracheophyta</taxon>
        <taxon>Spermatophyta</taxon>
        <taxon>Magnoliopsida</taxon>
        <taxon>Liliopsida</taxon>
        <taxon>Poales</taxon>
        <taxon>Poaceae</taxon>
        <taxon>PACMAD clade</taxon>
        <taxon>Panicoideae</taxon>
        <taxon>Andropogonodae</taxon>
        <taxon>Andropogoneae</taxon>
        <taxon>Sorghinae</taxon>
        <taxon>Sorghum</taxon>
    </lineage>
</organism>
<name>A0A921U7Z8_SORBI</name>
<dbReference type="EMBL" id="CM027687">
    <property type="protein sequence ID" value="KAG0520960.1"/>
    <property type="molecule type" value="Genomic_DNA"/>
</dbReference>
<evidence type="ECO:0000313" key="1">
    <source>
        <dbReference type="EMBL" id="KAG0520960.1"/>
    </source>
</evidence>
<reference evidence="1" key="1">
    <citation type="journal article" date="2019" name="BMC Genomics">
        <title>A new reference genome for Sorghum bicolor reveals high levels of sequence similarity between sweet and grain genotypes: implications for the genetics of sugar metabolism.</title>
        <authorList>
            <person name="Cooper E.A."/>
            <person name="Brenton Z.W."/>
            <person name="Flinn B.S."/>
            <person name="Jenkins J."/>
            <person name="Shu S."/>
            <person name="Flowers D."/>
            <person name="Luo F."/>
            <person name="Wang Y."/>
            <person name="Xia P."/>
            <person name="Barry K."/>
            <person name="Daum C."/>
            <person name="Lipzen A."/>
            <person name="Yoshinaga Y."/>
            <person name="Schmutz J."/>
            <person name="Saski C."/>
            <person name="Vermerris W."/>
            <person name="Kresovich S."/>
        </authorList>
    </citation>
    <scope>NUCLEOTIDE SEQUENCE</scope>
</reference>
<protein>
    <submittedName>
        <fullName evidence="1">Uncharacterized protein</fullName>
    </submittedName>
</protein>
<dbReference type="AlphaFoldDB" id="A0A921U7Z8"/>
<evidence type="ECO:0000313" key="2">
    <source>
        <dbReference type="Proteomes" id="UP000807115"/>
    </source>
</evidence>
<comment type="caution">
    <text evidence="1">The sequence shown here is derived from an EMBL/GenBank/DDBJ whole genome shotgun (WGS) entry which is preliminary data.</text>
</comment>
<sequence>MIQVRRPSVRTFLSTHFAAPLCLLIHSSFSFPPFSLVSLPLPAAPTIRSHFLPLHWRAAPPSPLRPPSPL</sequence>